<protein>
    <submittedName>
        <fullName evidence="4">ApoC-IB</fullName>
    </submittedName>
</protein>
<keyword evidence="1" id="KW-0732">Signal</keyword>
<dbReference type="AlphaFoldDB" id="A0A183F1D9"/>
<dbReference type="Proteomes" id="UP000271098">
    <property type="component" value="Unassembled WGS sequence"/>
</dbReference>
<proteinExistence type="predicted"/>
<dbReference type="WBParaSite" id="GPUH_0002706001-mRNA-1">
    <property type="protein sequence ID" value="GPUH_0002706001-mRNA-1"/>
    <property type="gene ID" value="GPUH_0002706001"/>
</dbReference>
<reference evidence="4" key="1">
    <citation type="submission" date="2016-06" db="UniProtKB">
        <authorList>
            <consortium name="WormBaseParasite"/>
        </authorList>
    </citation>
    <scope>IDENTIFICATION</scope>
</reference>
<gene>
    <name evidence="2" type="ORF">GPUH_LOCUS27030</name>
</gene>
<evidence type="ECO:0000313" key="3">
    <source>
        <dbReference type="Proteomes" id="UP000271098"/>
    </source>
</evidence>
<feature type="chain" id="PRO_5043139355" evidence="1">
    <location>
        <begin position="20"/>
        <end position="101"/>
    </location>
</feature>
<feature type="signal peptide" evidence="1">
    <location>
        <begin position="1"/>
        <end position="19"/>
    </location>
</feature>
<evidence type="ECO:0000256" key="1">
    <source>
        <dbReference type="SAM" id="SignalP"/>
    </source>
</evidence>
<sequence length="101" mass="11649">MYLVKLLPVLLVLVRPTNADWFDDFVNGLHDKIVAGADYIKEKAAPAVRETFDEAKNKLKDPETHRRLREWVKEVGKNKLVNKKLKYLGFPLKLHEPAILA</sequence>
<reference evidence="2 3" key="2">
    <citation type="submission" date="2018-11" db="EMBL/GenBank/DDBJ databases">
        <authorList>
            <consortium name="Pathogen Informatics"/>
        </authorList>
    </citation>
    <scope>NUCLEOTIDE SEQUENCE [LARGE SCALE GENOMIC DNA]</scope>
</reference>
<dbReference type="OrthoDB" id="5811174at2759"/>
<keyword evidence="3" id="KW-1185">Reference proteome</keyword>
<evidence type="ECO:0000313" key="2">
    <source>
        <dbReference type="EMBL" id="VDN49839.1"/>
    </source>
</evidence>
<accession>A0A183F1D9</accession>
<name>A0A183F1D9_9BILA</name>
<organism evidence="4">
    <name type="scientific">Gongylonema pulchrum</name>
    <dbReference type="NCBI Taxonomy" id="637853"/>
    <lineage>
        <taxon>Eukaryota</taxon>
        <taxon>Metazoa</taxon>
        <taxon>Ecdysozoa</taxon>
        <taxon>Nematoda</taxon>
        <taxon>Chromadorea</taxon>
        <taxon>Rhabditida</taxon>
        <taxon>Spirurina</taxon>
        <taxon>Spiruromorpha</taxon>
        <taxon>Spiruroidea</taxon>
        <taxon>Gongylonematidae</taxon>
        <taxon>Gongylonema</taxon>
    </lineage>
</organism>
<dbReference type="EMBL" id="UYRT01117391">
    <property type="protein sequence ID" value="VDN49839.1"/>
    <property type="molecule type" value="Genomic_DNA"/>
</dbReference>
<evidence type="ECO:0000313" key="4">
    <source>
        <dbReference type="WBParaSite" id="GPUH_0002706001-mRNA-1"/>
    </source>
</evidence>